<dbReference type="Gene3D" id="3.40.50.300">
    <property type="entry name" value="P-loop containing nucleotide triphosphate hydrolases"/>
    <property type="match status" value="1"/>
</dbReference>
<dbReference type="PANTHER" id="PTHR34301:SF8">
    <property type="entry name" value="ATPASE DOMAIN-CONTAINING PROTEIN"/>
    <property type="match status" value="1"/>
</dbReference>
<name>A0A7J0BY21_9BACT</name>
<dbReference type="PANTHER" id="PTHR34301">
    <property type="entry name" value="DNA-BINDING PROTEIN-RELATED"/>
    <property type="match status" value="1"/>
</dbReference>
<dbReference type="InterPro" id="IPR027417">
    <property type="entry name" value="P-loop_NTPase"/>
</dbReference>
<organism evidence="1 2">
    <name type="scientific">Desulfovibrio psychrotolerans</name>
    <dbReference type="NCBI Taxonomy" id="415242"/>
    <lineage>
        <taxon>Bacteria</taxon>
        <taxon>Pseudomonadati</taxon>
        <taxon>Thermodesulfobacteriota</taxon>
        <taxon>Desulfovibrionia</taxon>
        <taxon>Desulfovibrionales</taxon>
        <taxon>Desulfovibrionaceae</taxon>
        <taxon>Desulfovibrio</taxon>
    </lineage>
</organism>
<dbReference type="Proteomes" id="UP000503820">
    <property type="component" value="Unassembled WGS sequence"/>
</dbReference>
<keyword evidence="2" id="KW-1185">Reference proteome</keyword>
<evidence type="ECO:0000313" key="2">
    <source>
        <dbReference type="Proteomes" id="UP000503820"/>
    </source>
</evidence>
<proteinExistence type="predicted"/>
<reference evidence="1 2" key="1">
    <citation type="submission" date="2020-05" db="EMBL/GenBank/DDBJ databases">
        <title>Draft genome sequence of Desulfovibrio psychrotolerans JS1T.</title>
        <authorList>
            <person name="Ueno A."/>
            <person name="Tamazawa S."/>
            <person name="Tamamura S."/>
            <person name="Murakami T."/>
            <person name="Kiyama T."/>
            <person name="Inomata H."/>
            <person name="Amano Y."/>
            <person name="Miyakawa K."/>
            <person name="Tamaki H."/>
            <person name="Naganuma T."/>
            <person name="Kaneko K."/>
        </authorList>
    </citation>
    <scope>NUCLEOTIDE SEQUENCE [LARGE SCALE GENOMIC DNA]</scope>
    <source>
        <strain evidence="1 2">JS1</strain>
    </source>
</reference>
<dbReference type="EMBL" id="BLVP01000035">
    <property type="protein sequence ID" value="GFM38071.1"/>
    <property type="molecule type" value="Genomic_DNA"/>
</dbReference>
<gene>
    <name evidence="1" type="ORF">DSM19430T_27550</name>
</gene>
<dbReference type="AlphaFoldDB" id="A0A7J0BY21"/>
<comment type="caution">
    <text evidence="1">The sequence shown here is derived from an EMBL/GenBank/DDBJ whole genome shotgun (WGS) entry which is preliminary data.</text>
</comment>
<evidence type="ECO:0000313" key="1">
    <source>
        <dbReference type="EMBL" id="GFM38071.1"/>
    </source>
</evidence>
<accession>A0A7J0BY21</accession>
<protein>
    <recommendedName>
        <fullName evidence="3">ATPase</fullName>
    </recommendedName>
</protein>
<sequence>MEALDRLESLLGDISRFLENEHTQVTIALDEFQDIVDLKDGRVEAILREHVQRHRAAYIFLGSRRRVLQEIFTTKDRPFYQSATMMELAPLPHEELTEFICDQFALAGKSCPKEYAAKMVKLVQQYPYYAQALAYRAFSLSSGTCTEQNVAEAYAGMLENERYGYQAIVQSLSAAHLKFLCAISVHPFAQITSSEFLQNHGLSLGGVQHATRHLAEQDIIEKTREGWRVVDPIFEDWLQRTFA</sequence>
<evidence type="ECO:0008006" key="3">
    <source>
        <dbReference type="Google" id="ProtNLM"/>
    </source>
</evidence>
<dbReference type="SUPFAM" id="SSF52540">
    <property type="entry name" value="P-loop containing nucleoside triphosphate hydrolases"/>
    <property type="match status" value="1"/>
</dbReference>